<evidence type="ECO:0000256" key="8">
    <source>
        <dbReference type="ARBA" id="ARBA00022989"/>
    </source>
</evidence>
<evidence type="ECO:0000256" key="1">
    <source>
        <dbReference type="ARBA" id="ARBA00004651"/>
    </source>
</evidence>
<evidence type="ECO:0000256" key="9">
    <source>
        <dbReference type="ARBA" id="ARBA00023136"/>
    </source>
</evidence>
<comment type="similarity">
    <text evidence="3">Belongs to the CitM (TC 2.A.11) transporter family.</text>
</comment>
<comment type="subcellular location">
    <subcellularLocation>
        <location evidence="1">Cell membrane</location>
        <topology evidence="1">Multi-pass membrane protein</topology>
    </subcellularLocation>
</comment>
<keyword evidence="7" id="KW-0059">Arsenical resistance</keyword>
<evidence type="ECO:0000256" key="4">
    <source>
        <dbReference type="ARBA" id="ARBA00022448"/>
    </source>
</evidence>
<dbReference type="GO" id="GO:0005886">
    <property type="term" value="C:plasma membrane"/>
    <property type="evidence" value="ECO:0007669"/>
    <property type="project" value="UniProtKB-SubCell"/>
</dbReference>
<name>A0A4R7FG19_9MICO</name>
<keyword evidence="6 10" id="KW-0812">Transmembrane</keyword>
<evidence type="ECO:0000313" key="13">
    <source>
        <dbReference type="Proteomes" id="UP000295344"/>
    </source>
</evidence>
<protein>
    <submittedName>
        <fullName evidence="12">Arsenite efflux membrane protein ArsB</fullName>
    </submittedName>
</protein>
<evidence type="ECO:0000256" key="7">
    <source>
        <dbReference type="ARBA" id="ARBA00022849"/>
    </source>
</evidence>
<dbReference type="PANTHER" id="PTHR43302">
    <property type="entry name" value="TRANSPORTER ARSB-RELATED"/>
    <property type="match status" value="1"/>
</dbReference>
<evidence type="ECO:0000256" key="6">
    <source>
        <dbReference type="ARBA" id="ARBA00022692"/>
    </source>
</evidence>
<dbReference type="AlphaFoldDB" id="A0A4R7FG19"/>
<dbReference type="OrthoDB" id="9774335at2"/>
<proteinExistence type="inferred from homology"/>
<feature type="transmembrane region" description="Helical" evidence="10">
    <location>
        <begin position="247"/>
        <end position="269"/>
    </location>
</feature>
<feature type="transmembrane region" description="Helical" evidence="10">
    <location>
        <begin position="324"/>
        <end position="349"/>
    </location>
</feature>
<evidence type="ECO:0000256" key="3">
    <source>
        <dbReference type="ARBA" id="ARBA00009843"/>
    </source>
</evidence>
<dbReference type="InterPro" id="IPR004680">
    <property type="entry name" value="Cit_transptr-like_dom"/>
</dbReference>
<feature type="transmembrane region" description="Helical" evidence="10">
    <location>
        <begin position="74"/>
        <end position="93"/>
    </location>
</feature>
<comment type="caution">
    <text evidence="12">The sequence shown here is derived from an EMBL/GenBank/DDBJ whole genome shotgun (WGS) entry which is preliminary data.</text>
</comment>
<dbReference type="GO" id="GO:0046685">
    <property type="term" value="P:response to arsenic-containing substance"/>
    <property type="evidence" value="ECO:0007669"/>
    <property type="project" value="UniProtKB-KW"/>
</dbReference>
<comment type="similarity">
    <text evidence="2">Belongs to the ArsB family.</text>
</comment>
<dbReference type="GO" id="GO:0015105">
    <property type="term" value="F:arsenite transmembrane transporter activity"/>
    <property type="evidence" value="ECO:0007669"/>
    <property type="project" value="InterPro"/>
</dbReference>
<evidence type="ECO:0000256" key="10">
    <source>
        <dbReference type="SAM" id="Phobius"/>
    </source>
</evidence>
<dbReference type="EMBL" id="SOAM01000003">
    <property type="protein sequence ID" value="TDS75850.1"/>
    <property type="molecule type" value="Genomic_DNA"/>
</dbReference>
<evidence type="ECO:0000256" key="5">
    <source>
        <dbReference type="ARBA" id="ARBA00022475"/>
    </source>
</evidence>
<feature type="transmembrane region" description="Helical" evidence="10">
    <location>
        <begin position="157"/>
        <end position="175"/>
    </location>
</feature>
<dbReference type="Pfam" id="PF03600">
    <property type="entry name" value="CitMHS"/>
    <property type="match status" value="1"/>
</dbReference>
<keyword evidence="4" id="KW-0813">Transport</keyword>
<evidence type="ECO:0000259" key="11">
    <source>
        <dbReference type="Pfam" id="PF03600"/>
    </source>
</evidence>
<keyword evidence="5" id="KW-1003">Cell membrane</keyword>
<keyword evidence="8 10" id="KW-1133">Transmembrane helix</keyword>
<keyword evidence="9 10" id="KW-0472">Membrane</keyword>
<feature type="transmembrane region" description="Helical" evidence="10">
    <location>
        <begin position="361"/>
        <end position="385"/>
    </location>
</feature>
<gene>
    <name evidence="12" type="ORF">CLV52_2959</name>
</gene>
<dbReference type="PANTHER" id="PTHR43302:SF5">
    <property type="entry name" value="TRANSPORTER ARSB-RELATED"/>
    <property type="match status" value="1"/>
</dbReference>
<evidence type="ECO:0000256" key="2">
    <source>
        <dbReference type="ARBA" id="ARBA00006433"/>
    </source>
</evidence>
<dbReference type="RefSeq" id="WP_133767093.1">
    <property type="nucleotide sequence ID" value="NZ_BAAARP010000001.1"/>
</dbReference>
<keyword evidence="13" id="KW-1185">Reference proteome</keyword>
<organism evidence="12 13">
    <name type="scientific">Amnibacterium kyonggiense</name>
    <dbReference type="NCBI Taxonomy" id="595671"/>
    <lineage>
        <taxon>Bacteria</taxon>
        <taxon>Bacillati</taxon>
        <taxon>Actinomycetota</taxon>
        <taxon>Actinomycetes</taxon>
        <taxon>Micrococcales</taxon>
        <taxon>Microbacteriaceae</taxon>
        <taxon>Amnibacterium</taxon>
    </lineage>
</organism>
<feature type="transmembrane region" description="Helical" evidence="10">
    <location>
        <begin position="38"/>
        <end position="62"/>
    </location>
</feature>
<feature type="domain" description="Citrate transporter-like" evidence="11">
    <location>
        <begin position="11"/>
        <end position="328"/>
    </location>
</feature>
<dbReference type="Proteomes" id="UP000295344">
    <property type="component" value="Unassembled WGS sequence"/>
</dbReference>
<evidence type="ECO:0000313" key="12">
    <source>
        <dbReference type="EMBL" id="TDS75850.1"/>
    </source>
</evidence>
<sequence>MVLAVLGGGLLVLGLVAVATGLLPVADAVALGDRIAPVLGFVVAITIVAAIAAEAGLFDRLAALAARLARGRGSVLWVLVVVVAVASTVFLSLDTTAVLLTPVVVTLARRVGLSPIPFAMTTVWLANTGSLLLPVSNLTNLLAESDPSFGSAYVARSWLPATVAILVPVAILAVISRHALAHRYEPPAPEPIGDRPLFVVAAVVVGLLVPALAIGDPVLHVPVWIPATVGALVLVVVAAVRRPRALSLHLLPVPLVLFVCGLFLAVTALGRLGLTEVLAAAAGTGTGPLDLLRLAGVGTVTANLADNLPAYLALEPVAGNEQRLLALLIAVNAGPLITPWASLATLLWHGRLTAQDVHISWTRFALLGLIAAPLTVGLSTLALTLL</sequence>
<accession>A0A4R7FG19</accession>
<reference evidence="12 13" key="1">
    <citation type="submission" date="2019-03" db="EMBL/GenBank/DDBJ databases">
        <title>Genomic Encyclopedia of Archaeal and Bacterial Type Strains, Phase II (KMG-II): from individual species to whole genera.</title>
        <authorList>
            <person name="Goeker M."/>
        </authorList>
    </citation>
    <scope>NUCLEOTIDE SEQUENCE [LARGE SCALE GENOMIC DNA]</scope>
    <source>
        <strain evidence="12 13">DSM 24782</strain>
    </source>
</reference>
<dbReference type="InterPro" id="IPR000802">
    <property type="entry name" value="Arsenical_pump_ArsB"/>
</dbReference>
<dbReference type="PRINTS" id="PR00758">
    <property type="entry name" value="ARSENICPUMP"/>
</dbReference>
<feature type="transmembrane region" description="Helical" evidence="10">
    <location>
        <begin position="221"/>
        <end position="240"/>
    </location>
</feature>
<feature type="transmembrane region" description="Helical" evidence="10">
    <location>
        <begin position="196"/>
        <end position="215"/>
    </location>
</feature>